<dbReference type="EMBL" id="AP025628">
    <property type="protein sequence ID" value="BDG62330.1"/>
    <property type="molecule type" value="Genomic_DNA"/>
</dbReference>
<gene>
    <name evidence="2" type="ORF">caldi_34200</name>
</gene>
<feature type="compositionally biased region" description="Acidic residues" evidence="1">
    <location>
        <begin position="107"/>
        <end position="122"/>
    </location>
</feature>
<accession>A0AA35G9L8</accession>
<name>A0AA35G9L8_9FIRM</name>
<feature type="region of interest" description="Disordered" evidence="1">
    <location>
        <begin position="95"/>
        <end position="122"/>
    </location>
</feature>
<organism evidence="2 3">
    <name type="scientific">Caldinitratiruptor microaerophilus</name>
    <dbReference type="NCBI Taxonomy" id="671077"/>
    <lineage>
        <taxon>Bacteria</taxon>
        <taxon>Bacillati</taxon>
        <taxon>Bacillota</taxon>
        <taxon>Clostridia</taxon>
        <taxon>Eubacteriales</taxon>
        <taxon>Symbiobacteriaceae</taxon>
        <taxon>Caldinitratiruptor</taxon>
    </lineage>
</organism>
<evidence type="ECO:0000313" key="3">
    <source>
        <dbReference type="Proteomes" id="UP001163687"/>
    </source>
</evidence>
<evidence type="ECO:0000313" key="2">
    <source>
        <dbReference type="EMBL" id="BDG62330.1"/>
    </source>
</evidence>
<protein>
    <submittedName>
        <fullName evidence="2">Uncharacterized protein</fullName>
    </submittedName>
</protein>
<dbReference type="AlphaFoldDB" id="A0AA35G9L8"/>
<evidence type="ECO:0000256" key="1">
    <source>
        <dbReference type="SAM" id="MobiDB-lite"/>
    </source>
</evidence>
<reference evidence="2" key="1">
    <citation type="submission" date="2022-03" db="EMBL/GenBank/DDBJ databases">
        <title>Complete genome sequence of Caldinitratiruptor microaerophilus.</title>
        <authorList>
            <person name="Mukaiyama R."/>
            <person name="Nishiyama T."/>
            <person name="Ueda K."/>
        </authorList>
    </citation>
    <scope>NUCLEOTIDE SEQUENCE</scope>
    <source>
        <strain evidence="2">JCM 16183</strain>
    </source>
</reference>
<dbReference type="RefSeq" id="WP_264842919.1">
    <property type="nucleotide sequence ID" value="NZ_AP025628.1"/>
</dbReference>
<keyword evidence="3" id="KW-1185">Reference proteome</keyword>
<proteinExistence type="predicted"/>
<dbReference type="KEGG" id="cmic:caldi_34200"/>
<sequence length="122" mass="13943">MKPQPPPEGLSGEAQQVWWRTLRFLRDLGTLDQVSAEELADYCWAVARMQEHREHDSFLQDSQVMLAFARKYGLTPASRARLGIVWTNKGWRRLRRRTQEPGGVGETDTEGEDASDGDEPDE</sequence>
<dbReference type="Proteomes" id="UP001163687">
    <property type="component" value="Chromosome"/>
</dbReference>